<accession>A0A1M3KWW0</accession>
<comment type="caution">
    <text evidence="2">The sequence shown here is derived from an EMBL/GenBank/DDBJ whole genome shotgun (WGS) entry which is preliminary data.</text>
</comment>
<keyword evidence="1" id="KW-0812">Transmembrane</keyword>
<feature type="transmembrane region" description="Helical" evidence="1">
    <location>
        <begin position="111"/>
        <end position="133"/>
    </location>
</feature>
<feature type="transmembrane region" description="Helical" evidence="1">
    <location>
        <begin position="79"/>
        <end position="99"/>
    </location>
</feature>
<feature type="transmembrane region" description="Helical" evidence="1">
    <location>
        <begin position="56"/>
        <end position="73"/>
    </location>
</feature>
<dbReference type="AlphaFoldDB" id="A0A1M3KWW0"/>
<evidence type="ECO:0000313" key="2">
    <source>
        <dbReference type="EMBL" id="OJX56926.1"/>
    </source>
</evidence>
<dbReference type="EMBL" id="MKVH01000024">
    <property type="protein sequence ID" value="OJX56926.1"/>
    <property type="molecule type" value="Genomic_DNA"/>
</dbReference>
<keyword evidence="1" id="KW-1133">Transmembrane helix</keyword>
<sequence>MTQLETLSSVQGRTLLRDIYRELRFERQLSAVATLKITWQICTTERELFRLTRRNVVVLHPLGLWAGTSLWMQEVVNRFYYAPINAFVYFGAAMLLVAVGLNRTRVVETPALVVAGVILEALLLVALFGVMFFTPPEEPDAGATGNGGSSSMTDELLRELGEIGRDYAAMAVQLEAISTSLMDIVERQDQMIGSVRDSVQSAVQAVAPNPELLISMKETTLALGQFASSVGILAERLNAVERQEVERLVRTELDRILSKTILQRDDRPTP</sequence>
<dbReference type="Proteomes" id="UP000184233">
    <property type="component" value="Unassembled WGS sequence"/>
</dbReference>
<keyword evidence="1" id="KW-0472">Membrane</keyword>
<protein>
    <submittedName>
        <fullName evidence="2">Uncharacterized protein</fullName>
    </submittedName>
</protein>
<organism evidence="2 3">
    <name type="scientific">Candidatus Kapaibacterium thiocyanatum</name>
    <dbReference type="NCBI Taxonomy" id="1895771"/>
    <lineage>
        <taxon>Bacteria</taxon>
        <taxon>Pseudomonadati</taxon>
        <taxon>Candidatus Kapaibacteriota</taxon>
        <taxon>Candidatus Kapaibacteriia</taxon>
        <taxon>Candidatus Kapaibacteriales</taxon>
        <taxon>Candidatus Kapaibacteriaceae</taxon>
        <taxon>Candidatus Kapaibacterium</taxon>
    </lineage>
</organism>
<evidence type="ECO:0000313" key="3">
    <source>
        <dbReference type="Proteomes" id="UP000184233"/>
    </source>
</evidence>
<reference evidence="2 3" key="1">
    <citation type="submission" date="2016-09" db="EMBL/GenBank/DDBJ databases">
        <title>Genome-resolved meta-omics ties microbial dynamics to process performance in biotechnology for thiocyanate degradation.</title>
        <authorList>
            <person name="Kantor R.S."/>
            <person name="Huddy R.J."/>
            <person name="Iyer R."/>
            <person name="Thomas B.C."/>
            <person name="Brown C.T."/>
            <person name="Anantharaman K."/>
            <person name="Tringe S."/>
            <person name="Hettich R.L."/>
            <person name="Harrison S.T."/>
            <person name="Banfield J.F."/>
        </authorList>
    </citation>
    <scope>NUCLEOTIDE SEQUENCE [LARGE SCALE GENOMIC DNA]</scope>
    <source>
        <strain evidence="2">59-99</strain>
    </source>
</reference>
<dbReference type="STRING" id="1895771.BGO89_10410"/>
<evidence type="ECO:0000256" key="1">
    <source>
        <dbReference type="SAM" id="Phobius"/>
    </source>
</evidence>
<name>A0A1M3KWW0_9BACT</name>
<gene>
    <name evidence="2" type="ORF">BGO89_10410</name>
</gene>
<proteinExistence type="predicted"/>